<dbReference type="InterPro" id="IPR001920">
    <property type="entry name" value="Asp/Glu_race"/>
</dbReference>
<dbReference type="SUPFAM" id="SSF53681">
    <property type="entry name" value="Aspartate/glutamate racemase"/>
    <property type="match status" value="2"/>
</dbReference>
<accession>E4LAH4</accession>
<comment type="caution">
    <text evidence="2">The sequence shown here is derived from an EMBL/GenBank/DDBJ whole genome shotgun (WGS) entry which is preliminary data.</text>
</comment>
<evidence type="ECO:0000256" key="1">
    <source>
        <dbReference type="ARBA" id="ARBA00023235"/>
    </source>
</evidence>
<organism evidence="2 3">
    <name type="scientific">Dialister micraerophilus UPII 345-E</name>
    <dbReference type="NCBI Taxonomy" id="910314"/>
    <lineage>
        <taxon>Bacteria</taxon>
        <taxon>Bacillati</taxon>
        <taxon>Bacillota</taxon>
        <taxon>Negativicutes</taxon>
        <taxon>Veillonellales</taxon>
        <taxon>Veillonellaceae</taxon>
        <taxon>Dialister</taxon>
    </lineage>
</organism>
<proteinExistence type="predicted"/>
<dbReference type="PANTHER" id="PTHR21198">
    <property type="entry name" value="GLUTAMATE RACEMASE"/>
    <property type="match status" value="1"/>
</dbReference>
<reference evidence="2 3" key="1">
    <citation type="submission" date="2010-11" db="EMBL/GenBank/DDBJ databases">
        <authorList>
            <person name="Durkin A.S."/>
            <person name="Madupu R."/>
            <person name="Torralba M."/>
            <person name="Gillis M."/>
            <person name="Methe B."/>
            <person name="Sutton G."/>
            <person name="Nelson K.E."/>
        </authorList>
    </citation>
    <scope>NUCLEOTIDE SEQUENCE [LARGE SCALE GENOMIC DNA]</scope>
    <source>
        <strain evidence="2 3">UPII 345-E</strain>
    </source>
</reference>
<dbReference type="Proteomes" id="UP000004594">
    <property type="component" value="Unassembled WGS sequence"/>
</dbReference>
<evidence type="ECO:0000313" key="2">
    <source>
        <dbReference type="EMBL" id="EFR42213.1"/>
    </source>
</evidence>
<keyword evidence="1" id="KW-0413">Isomerase</keyword>
<dbReference type="EMBL" id="AENT01000030">
    <property type="protein sequence ID" value="EFR42213.1"/>
    <property type="molecule type" value="Genomic_DNA"/>
</dbReference>
<evidence type="ECO:0000313" key="3">
    <source>
        <dbReference type="Proteomes" id="UP000004594"/>
    </source>
</evidence>
<dbReference type="GO" id="GO:0009252">
    <property type="term" value="P:peptidoglycan biosynthetic process"/>
    <property type="evidence" value="ECO:0007669"/>
    <property type="project" value="TreeGrafter"/>
</dbReference>
<sequence length="257" mass="29333">MDNRPIGIMDSGVGGLTVARVLRQKYPEESIIFIGDTANNPYGERTSHEINVLAGKMKKFLISKNVKMIIIACNTITFNVQKNFYDEKIPIEGMSLDLPHFENAGSITVFATPATINLHIHKNKIKEKFPNSKIEEMPCEGLAHAIEENNSREKITEILKKIIEKRKISPTDIGIFACTHYPLVEDVFKKIWNKTKFWDPAESTVENSMKKLKKENKKSESYTEDLFYFTENAERAEILVKKFFGNKVSVKNIKLGC</sequence>
<dbReference type="AlphaFoldDB" id="E4LAH4"/>
<dbReference type="eggNOG" id="COG0796">
    <property type="taxonomic scope" value="Bacteria"/>
</dbReference>
<dbReference type="OrthoDB" id="9801055at2"/>
<protein>
    <submittedName>
        <fullName evidence="2">Putative glutamate racemase</fullName>
    </submittedName>
</protein>
<dbReference type="GO" id="GO:0047661">
    <property type="term" value="F:amino-acid racemase activity"/>
    <property type="evidence" value="ECO:0007669"/>
    <property type="project" value="TreeGrafter"/>
</dbReference>
<gene>
    <name evidence="2" type="ORF">HMPREF9220_0239</name>
</gene>
<dbReference type="RefSeq" id="WP_007555264.1">
    <property type="nucleotide sequence ID" value="NZ_AENT01000030.1"/>
</dbReference>
<name>E4LAH4_9FIRM</name>
<dbReference type="PANTHER" id="PTHR21198:SF3">
    <property type="entry name" value="GLUTAMATE RACEMASE"/>
    <property type="match status" value="1"/>
</dbReference>
<dbReference type="Gene3D" id="3.40.50.1860">
    <property type="match status" value="2"/>
</dbReference>